<name>A0AC35FTI5_9BILA</name>
<organism evidence="1 2">
    <name type="scientific">Panagrolaimus sp. PS1159</name>
    <dbReference type="NCBI Taxonomy" id="55785"/>
    <lineage>
        <taxon>Eukaryota</taxon>
        <taxon>Metazoa</taxon>
        <taxon>Ecdysozoa</taxon>
        <taxon>Nematoda</taxon>
        <taxon>Chromadorea</taxon>
        <taxon>Rhabditida</taxon>
        <taxon>Tylenchina</taxon>
        <taxon>Panagrolaimomorpha</taxon>
        <taxon>Panagrolaimoidea</taxon>
        <taxon>Panagrolaimidae</taxon>
        <taxon>Panagrolaimus</taxon>
    </lineage>
</organism>
<reference evidence="2" key="1">
    <citation type="submission" date="2022-11" db="UniProtKB">
        <authorList>
            <consortium name="WormBaseParasite"/>
        </authorList>
    </citation>
    <scope>IDENTIFICATION</scope>
</reference>
<dbReference type="Proteomes" id="UP000887580">
    <property type="component" value="Unplaced"/>
</dbReference>
<proteinExistence type="predicted"/>
<evidence type="ECO:0000313" key="1">
    <source>
        <dbReference type="Proteomes" id="UP000887580"/>
    </source>
</evidence>
<dbReference type="WBParaSite" id="PS1159_v2.g20590.t1">
    <property type="protein sequence ID" value="PS1159_v2.g20590.t1"/>
    <property type="gene ID" value="PS1159_v2.g20590"/>
</dbReference>
<protein>
    <submittedName>
        <fullName evidence="2">CUB domain-containing protein</fullName>
    </submittedName>
</protein>
<accession>A0AC35FTI5</accession>
<evidence type="ECO:0000313" key="2">
    <source>
        <dbReference type="WBParaSite" id="PS1159_v2.g20590.t1"/>
    </source>
</evidence>
<sequence>MNLTLIFSTIFAFLVISCQSQSTPTSEATIASSDLATTTGLPTDGTTSVAEPAGSTESPGPTNSPGSTESTLEPATQGGSSQNPTVPTTVAPTVPTTEAPTTTQADVWAEFDLDCNTTANYCVYKINAPQIDAATYNEDSSKLQTEKDVYLGLSSKAYYDSSSFFANEVYQNYQNVQELVQNLTMQMQALRDTVDEALADVQNQTAYISDALQNIKTIYSNLTTCYYQRCALVTPPPITTTTTPRPTTSNMCSGYSCMTPSEVENNGTCLIISGKPTCQCPGNLDQKNNCEQVGCYSSFTGLTDGTVPGPFWSPGYTGSTPVSYGKNLNCIYKITSENPLKITVKSINIDQTASLLVNGNAIPPLIKNATQLEGFIAGILKSTTKTVTIKFVTKTVPTSGGPYYIDWNVVQYS</sequence>